<sequence length="82" mass="9120">MKICDLEEEEGDHLKQDQVDVVFNGAFGGVRDEEVVVDEGVVMTSSSLEMLTNNCLGGIIINLIFLEGFEEEAFVKFMLEFG</sequence>
<proteinExistence type="predicted"/>
<keyword evidence="2" id="KW-1185">Reference proteome</keyword>
<dbReference type="EMBL" id="BQNB010010257">
    <property type="protein sequence ID" value="GJS74819.1"/>
    <property type="molecule type" value="Genomic_DNA"/>
</dbReference>
<name>A0ABQ4YAT9_9ASTR</name>
<comment type="caution">
    <text evidence="1">The sequence shown here is derived from an EMBL/GenBank/DDBJ whole genome shotgun (WGS) entry which is preliminary data.</text>
</comment>
<evidence type="ECO:0000313" key="2">
    <source>
        <dbReference type="Proteomes" id="UP001151760"/>
    </source>
</evidence>
<accession>A0ABQ4YAT9</accession>
<organism evidence="1 2">
    <name type="scientific">Tanacetum coccineum</name>
    <dbReference type="NCBI Taxonomy" id="301880"/>
    <lineage>
        <taxon>Eukaryota</taxon>
        <taxon>Viridiplantae</taxon>
        <taxon>Streptophyta</taxon>
        <taxon>Embryophyta</taxon>
        <taxon>Tracheophyta</taxon>
        <taxon>Spermatophyta</taxon>
        <taxon>Magnoliopsida</taxon>
        <taxon>eudicotyledons</taxon>
        <taxon>Gunneridae</taxon>
        <taxon>Pentapetalae</taxon>
        <taxon>asterids</taxon>
        <taxon>campanulids</taxon>
        <taxon>Asterales</taxon>
        <taxon>Asteraceae</taxon>
        <taxon>Asteroideae</taxon>
        <taxon>Anthemideae</taxon>
        <taxon>Anthemidinae</taxon>
        <taxon>Tanacetum</taxon>
    </lineage>
</organism>
<protein>
    <submittedName>
        <fullName evidence="1">Uncharacterized protein</fullName>
    </submittedName>
</protein>
<dbReference type="Proteomes" id="UP001151760">
    <property type="component" value="Unassembled WGS sequence"/>
</dbReference>
<gene>
    <name evidence="1" type="ORF">Tco_0707660</name>
</gene>
<evidence type="ECO:0000313" key="1">
    <source>
        <dbReference type="EMBL" id="GJS74819.1"/>
    </source>
</evidence>
<reference evidence="1" key="1">
    <citation type="journal article" date="2022" name="Int. J. Mol. Sci.">
        <title>Draft Genome of Tanacetum Coccineum: Genomic Comparison of Closely Related Tanacetum-Family Plants.</title>
        <authorList>
            <person name="Yamashiro T."/>
            <person name="Shiraishi A."/>
            <person name="Nakayama K."/>
            <person name="Satake H."/>
        </authorList>
    </citation>
    <scope>NUCLEOTIDE SEQUENCE</scope>
</reference>
<reference evidence="1" key="2">
    <citation type="submission" date="2022-01" db="EMBL/GenBank/DDBJ databases">
        <authorList>
            <person name="Yamashiro T."/>
            <person name="Shiraishi A."/>
            <person name="Satake H."/>
            <person name="Nakayama K."/>
        </authorList>
    </citation>
    <scope>NUCLEOTIDE SEQUENCE</scope>
</reference>